<dbReference type="OrthoDB" id="9801639at2"/>
<dbReference type="RefSeq" id="WP_152892825.1">
    <property type="nucleotide sequence ID" value="NZ_JBHJTU010000041.1"/>
</dbReference>
<name>A0A5N8VK42_9ACTN</name>
<evidence type="ECO:0000256" key="6">
    <source>
        <dbReference type="ARBA" id="ARBA00022840"/>
    </source>
</evidence>
<dbReference type="InterPro" id="IPR050053">
    <property type="entry name" value="ATPase_alpha/beta_chains"/>
</dbReference>
<evidence type="ECO:0000256" key="13">
    <source>
        <dbReference type="ARBA" id="ARBA00059242"/>
    </source>
</evidence>
<proteinExistence type="inferred from homology"/>
<accession>A0A5N8VK42</accession>
<evidence type="ECO:0000313" key="16">
    <source>
        <dbReference type="EMBL" id="MPY35082.1"/>
    </source>
</evidence>
<comment type="caution">
    <text evidence="16">The sequence shown here is derived from an EMBL/GenBank/DDBJ whole genome shotgun (WGS) entry which is preliminary data.</text>
</comment>
<keyword evidence="6 14" id="KW-0067">ATP-binding</keyword>
<comment type="function">
    <text evidence="14">Produces ATP from ADP in the presence of a proton gradient across the membrane. The catalytic sites are hosted primarily by the beta subunits.</text>
</comment>
<dbReference type="EMBL" id="VJZD01000142">
    <property type="protein sequence ID" value="MPY35082.1"/>
    <property type="molecule type" value="Genomic_DNA"/>
</dbReference>
<dbReference type="CDD" id="cd18115">
    <property type="entry name" value="ATP-synt_F1_beta_N"/>
    <property type="match status" value="1"/>
</dbReference>
<evidence type="ECO:0000256" key="8">
    <source>
        <dbReference type="ARBA" id="ARBA00023065"/>
    </source>
</evidence>
<evidence type="ECO:0000256" key="10">
    <source>
        <dbReference type="ARBA" id="ARBA00023196"/>
    </source>
</evidence>
<dbReference type="CDD" id="cd01133">
    <property type="entry name" value="F1-ATPase_beta_CD"/>
    <property type="match status" value="1"/>
</dbReference>
<dbReference type="InterPro" id="IPR000194">
    <property type="entry name" value="ATPase_F1/V1/A1_a/bsu_nucl-bd"/>
</dbReference>
<comment type="function">
    <text evidence="13">Produces ATP from ADP in the presence of a sodium ion gradient across the membrane. The beta chain is the catalytic subunit.</text>
</comment>
<dbReference type="CDD" id="cd18110">
    <property type="entry name" value="ATP-synt_F1_beta_C"/>
    <property type="match status" value="1"/>
</dbReference>
<evidence type="ECO:0000259" key="15">
    <source>
        <dbReference type="SMART" id="SM00382"/>
    </source>
</evidence>
<keyword evidence="8 14" id="KW-0406">Ion transport</keyword>
<reference evidence="16 17" key="1">
    <citation type="submission" date="2019-07" db="EMBL/GenBank/DDBJ databases">
        <title>New species of Amycolatopsis and Streptomyces.</title>
        <authorList>
            <person name="Duangmal K."/>
            <person name="Teo W.F.A."/>
            <person name="Lipun K."/>
        </authorList>
    </citation>
    <scope>NUCLEOTIDE SEQUENCE [LARGE SCALE GENOMIC DNA]</scope>
    <source>
        <strain evidence="16 17">NBRC 109810</strain>
    </source>
</reference>
<dbReference type="InterPro" id="IPR036121">
    <property type="entry name" value="ATPase_F1/V1/A1_a/bsu_N_sf"/>
</dbReference>
<comment type="subcellular location">
    <subcellularLocation>
        <location evidence="1 14">Cell membrane</location>
        <topology evidence="1 14">Peripheral membrane protein</topology>
    </subcellularLocation>
</comment>
<dbReference type="FunFam" id="3.40.50.300:FF:000004">
    <property type="entry name" value="ATP synthase subunit beta"/>
    <property type="match status" value="1"/>
</dbReference>
<evidence type="ECO:0000256" key="7">
    <source>
        <dbReference type="ARBA" id="ARBA00022967"/>
    </source>
</evidence>
<comment type="catalytic activity">
    <reaction evidence="12">
        <text>4 Na(+)(in) + ATP + H2O = 4 Na(+)(out) + ADP + phosphate + H(+)</text>
        <dbReference type="Rhea" id="RHEA:58156"/>
        <dbReference type="ChEBI" id="CHEBI:15377"/>
        <dbReference type="ChEBI" id="CHEBI:15378"/>
        <dbReference type="ChEBI" id="CHEBI:29101"/>
        <dbReference type="ChEBI" id="CHEBI:30616"/>
        <dbReference type="ChEBI" id="CHEBI:43474"/>
        <dbReference type="ChEBI" id="CHEBI:456216"/>
        <dbReference type="EC" id="7.2.2.1"/>
    </reaction>
</comment>
<comment type="similarity">
    <text evidence="2 14">Belongs to the ATPase alpha/beta chains family.</text>
</comment>
<dbReference type="InterPro" id="IPR003593">
    <property type="entry name" value="AAA+_ATPase"/>
</dbReference>
<evidence type="ECO:0000313" key="17">
    <source>
        <dbReference type="Proteomes" id="UP000325849"/>
    </source>
</evidence>
<dbReference type="Gene3D" id="3.40.50.300">
    <property type="entry name" value="P-loop containing nucleotide triphosphate hydrolases"/>
    <property type="match status" value="1"/>
</dbReference>
<keyword evidence="3 14" id="KW-0813">Transport</keyword>
<keyword evidence="5 14" id="KW-0547">Nucleotide-binding</keyword>
<dbReference type="Pfam" id="PF22919">
    <property type="entry name" value="ATP-synt_VA_C"/>
    <property type="match status" value="1"/>
</dbReference>
<evidence type="ECO:0000256" key="12">
    <source>
        <dbReference type="ARBA" id="ARBA00052325"/>
    </source>
</evidence>
<keyword evidence="11 14" id="KW-0066">ATP synthesis</keyword>
<dbReference type="GO" id="GO:0005524">
    <property type="term" value="F:ATP binding"/>
    <property type="evidence" value="ECO:0007669"/>
    <property type="project" value="UniProtKB-UniRule"/>
</dbReference>
<dbReference type="PANTHER" id="PTHR15184:SF71">
    <property type="entry name" value="ATP SYNTHASE SUBUNIT BETA, MITOCHONDRIAL"/>
    <property type="match status" value="1"/>
</dbReference>
<dbReference type="InterPro" id="IPR055190">
    <property type="entry name" value="ATP-synt_VA_C"/>
</dbReference>
<keyword evidence="17" id="KW-1185">Reference proteome</keyword>
<evidence type="ECO:0000256" key="11">
    <source>
        <dbReference type="ARBA" id="ARBA00023310"/>
    </source>
</evidence>
<dbReference type="AlphaFoldDB" id="A0A5N8VK42"/>
<dbReference type="InterPro" id="IPR020003">
    <property type="entry name" value="ATPase_a/bsu_AS"/>
</dbReference>
<dbReference type="InterPro" id="IPR005722">
    <property type="entry name" value="ATP_synth_F1_bsu"/>
</dbReference>
<dbReference type="GO" id="GO:0046933">
    <property type="term" value="F:proton-transporting ATP synthase activity, rotational mechanism"/>
    <property type="evidence" value="ECO:0007669"/>
    <property type="project" value="UniProtKB-UniRule"/>
</dbReference>
<evidence type="ECO:0000256" key="5">
    <source>
        <dbReference type="ARBA" id="ARBA00022741"/>
    </source>
</evidence>
<dbReference type="SUPFAM" id="SSF47917">
    <property type="entry name" value="C-terminal domain of alpha and beta subunits of F1 ATP synthase"/>
    <property type="match status" value="1"/>
</dbReference>
<dbReference type="InterPro" id="IPR004100">
    <property type="entry name" value="ATPase_F1/V1/A1_a/bsu_N"/>
</dbReference>
<sequence>MTTTSETAVATGRVARVIGPVVDVEFPVDAMPEIYNALHVEVADPANEGEKKTLTLEVAQHLGDGLVRTISMQPTDGLVRQAPVTDTGTGITVPVGDFTKGKVFNTLGEVLNVDEKYEGERWSIHRKAPNFDELESKTEMFETGVKVIDLLTPYVKGGKIGLFGGAGVGKTVLIQEMIYRVANNHDGVSVFAGVGERTREGNDLIEEMADSGVIDKTALVFGQMDEPPGTRLRVALAGLTMAEYFRDVQKQDVLFFIDNIFRFTQAGSEVSTLLGRMPSAVGYQPNLADEMGLLQERITSTRGHSITSMQAIYVPADDLTDPAPATTFAHLDATTVLSRPISEKGIYPAVDPLDSTSRILDPRYIAADHYNTAMRVKTVLQKYKDLQDIIAILGIDELGEEDKLVVHRARRVERFLSQNTHVAKQFTGVDGSDVPLDESIVAFNAIIDGDYDHFPEQAFFLCGGIEDLKANAKELGVS</sequence>
<keyword evidence="10 14" id="KW-0139">CF(1)</keyword>
<dbReference type="FunFam" id="2.40.10.170:FF:000005">
    <property type="entry name" value="ATP synthase subunit beta"/>
    <property type="match status" value="1"/>
</dbReference>
<comment type="catalytic activity">
    <reaction evidence="14">
        <text>ATP + H2O + 4 H(+)(in) = ADP + phosphate + 5 H(+)(out)</text>
        <dbReference type="Rhea" id="RHEA:57720"/>
        <dbReference type="ChEBI" id="CHEBI:15377"/>
        <dbReference type="ChEBI" id="CHEBI:15378"/>
        <dbReference type="ChEBI" id="CHEBI:30616"/>
        <dbReference type="ChEBI" id="CHEBI:43474"/>
        <dbReference type="ChEBI" id="CHEBI:456216"/>
        <dbReference type="EC" id="7.1.2.2"/>
    </reaction>
</comment>
<keyword evidence="14" id="KW-0375">Hydrogen ion transport</keyword>
<protein>
    <recommendedName>
        <fullName evidence="14">ATP synthase subunit beta</fullName>
        <ecNumber evidence="14">7.1.2.2</ecNumber>
    </recommendedName>
    <alternativeName>
        <fullName evidence="14">ATP synthase F1 sector subunit beta</fullName>
    </alternativeName>
    <alternativeName>
        <fullName evidence="14">F-ATPase subunit beta</fullName>
    </alternativeName>
</protein>
<evidence type="ECO:0000256" key="1">
    <source>
        <dbReference type="ARBA" id="ARBA00004202"/>
    </source>
</evidence>
<dbReference type="Gene3D" id="2.40.10.170">
    <property type="match status" value="1"/>
</dbReference>
<dbReference type="Gene3D" id="1.10.1140.10">
    <property type="entry name" value="Bovine Mitochondrial F1-atpase, Atp Synthase Beta Chain, Chain D, domain 3"/>
    <property type="match status" value="1"/>
</dbReference>
<dbReference type="HAMAP" id="MF_01347">
    <property type="entry name" value="ATP_synth_beta_bact"/>
    <property type="match status" value="1"/>
</dbReference>
<evidence type="ECO:0000256" key="9">
    <source>
        <dbReference type="ARBA" id="ARBA00023136"/>
    </source>
</evidence>
<keyword evidence="7 14" id="KW-1278">Translocase</keyword>
<evidence type="ECO:0000256" key="3">
    <source>
        <dbReference type="ARBA" id="ARBA00022448"/>
    </source>
</evidence>
<organism evidence="16 17">
    <name type="scientific">Streptomyces adustus</name>
    <dbReference type="NCBI Taxonomy" id="1609272"/>
    <lineage>
        <taxon>Bacteria</taxon>
        <taxon>Bacillati</taxon>
        <taxon>Actinomycetota</taxon>
        <taxon>Actinomycetes</taxon>
        <taxon>Kitasatosporales</taxon>
        <taxon>Streptomycetaceae</taxon>
        <taxon>Streptomyces</taxon>
    </lineage>
</organism>
<gene>
    <name evidence="14 16" type="primary">atpD</name>
    <name evidence="16" type="ORF">FNH09_28725</name>
</gene>
<feature type="domain" description="AAA+ ATPase" evidence="15">
    <location>
        <begin position="156"/>
        <end position="342"/>
    </location>
</feature>
<dbReference type="SMART" id="SM00382">
    <property type="entry name" value="AAA"/>
    <property type="match status" value="1"/>
</dbReference>
<dbReference type="EC" id="7.1.2.2" evidence="14"/>
<dbReference type="Pfam" id="PF00006">
    <property type="entry name" value="ATP-synt_ab"/>
    <property type="match status" value="1"/>
</dbReference>
<feature type="binding site" evidence="14">
    <location>
        <begin position="164"/>
        <end position="171"/>
    </location>
    <ligand>
        <name>ATP</name>
        <dbReference type="ChEBI" id="CHEBI:30616"/>
    </ligand>
</feature>
<keyword evidence="4 14" id="KW-1003">Cell membrane</keyword>
<evidence type="ECO:0000256" key="2">
    <source>
        <dbReference type="ARBA" id="ARBA00008936"/>
    </source>
</evidence>
<dbReference type="InterPro" id="IPR024034">
    <property type="entry name" value="ATPase_F1/V1_b/a_C"/>
</dbReference>
<keyword evidence="9 14" id="KW-0472">Membrane</keyword>
<dbReference type="Pfam" id="PF02874">
    <property type="entry name" value="ATP-synt_ab_N"/>
    <property type="match status" value="1"/>
</dbReference>
<dbReference type="FunFam" id="1.10.1140.10:FF:000001">
    <property type="entry name" value="ATP synthase subunit beta"/>
    <property type="match status" value="1"/>
</dbReference>
<dbReference type="PANTHER" id="PTHR15184">
    <property type="entry name" value="ATP SYNTHASE"/>
    <property type="match status" value="1"/>
</dbReference>
<dbReference type="Proteomes" id="UP000325849">
    <property type="component" value="Unassembled WGS sequence"/>
</dbReference>
<dbReference type="GO" id="GO:0046962">
    <property type="term" value="F:sodium-transporting ATPase activity, rotational mechanism"/>
    <property type="evidence" value="ECO:0007669"/>
    <property type="project" value="UniProtKB-EC"/>
</dbReference>
<dbReference type="GO" id="GO:0045259">
    <property type="term" value="C:proton-transporting ATP synthase complex"/>
    <property type="evidence" value="ECO:0007669"/>
    <property type="project" value="UniProtKB-KW"/>
</dbReference>
<dbReference type="InterPro" id="IPR027417">
    <property type="entry name" value="P-loop_NTPase"/>
</dbReference>
<evidence type="ECO:0000256" key="14">
    <source>
        <dbReference type="HAMAP-Rule" id="MF_01347"/>
    </source>
</evidence>
<dbReference type="SUPFAM" id="SSF52540">
    <property type="entry name" value="P-loop containing nucleoside triphosphate hydrolases"/>
    <property type="match status" value="1"/>
</dbReference>
<dbReference type="NCBIfam" id="TIGR01039">
    <property type="entry name" value="atpD"/>
    <property type="match status" value="1"/>
</dbReference>
<dbReference type="PROSITE" id="PS00152">
    <property type="entry name" value="ATPASE_ALPHA_BETA"/>
    <property type="match status" value="1"/>
</dbReference>
<dbReference type="GO" id="GO:0005886">
    <property type="term" value="C:plasma membrane"/>
    <property type="evidence" value="ECO:0007669"/>
    <property type="project" value="UniProtKB-SubCell"/>
</dbReference>
<dbReference type="SUPFAM" id="SSF50615">
    <property type="entry name" value="N-terminal domain of alpha and beta subunits of F1 ATP synthase"/>
    <property type="match status" value="1"/>
</dbReference>
<evidence type="ECO:0000256" key="4">
    <source>
        <dbReference type="ARBA" id="ARBA00022475"/>
    </source>
</evidence>